<keyword evidence="3" id="KW-1185">Reference proteome</keyword>
<evidence type="ECO:0000313" key="2">
    <source>
        <dbReference type="EMBL" id="RPA99032.1"/>
    </source>
</evidence>
<dbReference type="Proteomes" id="UP000276215">
    <property type="component" value="Unassembled WGS sequence"/>
</dbReference>
<dbReference type="AlphaFoldDB" id="A0A3N4JLA2"/>
<keyword evidence="1" id="KW-0812">Transmembrane</keyword>
<gene>
    <name evidence="2" type="ORF">L873DRAFT_969401</name>
</gene>
<reference evidence="2 3" key="1">
    <citation type="journal article" date="2018" name="Nat. Ecol. Evol.">
        <title>Pezizomycetes genomes reveal the molecular basis of ectomycorrhizal truffle lifestyle.</title>
        <authorList>
            <person name="Murat C."/>
            <person name="Payen T."/>
            <person name="Noel B."/>
            <person name="Kuo A."/>
            <person name="Morin E."/>
            <person name="Chen J."/>
            <person name="Kohler A."/>
            <person name="Krizsan K."/>
            <person name="Balestrini R."/>
            <person name="Da Silva C."/>
            <person name="Montanini B."/>
            <person name="Hainaut M."/>
            <person name="Levati E."/>
            <person name="Barry K.W."/>
            <person name="Belfiori B."/>
            <person name="Cichocki N."/>
            <person name="Clum A."/>
            <person name="Dockter R.B."/>
            <person name="Fauchery L."/>
            <person name="Guy J."/>
            <person name="Iotti M."/>
            <person name="Le Tacon F."/>
            <person name="Lindquist E.A."/>
            <person name="Lipzen A."/>
            <person name="Malagnac F."/>
            <person name="Mello A."/>
            <person name="Molinier V."/>
            <person name="Miyauchi S."/>
            <person name="Poulain J."/>
            <person name="Riccioni C."/>
            <person name="Rubini A."/>
            <person name="Sitrit Y."/>
            <person name="Splivallo R."/>
            <person name="Traeger S."/>
            <person name="Wang M."/>
            <person name="Zifcakova L."/>
            <person name="Wipf D."/>
            <person name="Zambonelli A."/>
            <person name="Paolocci F."/>
            <person name="Nowrousian M."/>
            <person name="Ottonello S."/>
            <person name="Baldrian P."/>
            <person name="Spatafora J.W."/>
            <person name="Henrissat B."/>
            <person name="Nagy L.G."/>
            <person name="Aury J.M."/>
            <person name="Wincker P."/>
            <person name="Grigoriev I.V."/>
            <person name="Bonfante P."/>
            <person name="Martin F.M."/>
        </authorList>
    </citation>
    <scope>NUCLEOTIDE SEQUENCE [LARGE SCALE GENOMIC DNA]</scope>
    <source>
        <strain evidence="2 3">120613-1</strain>
    </source>
</reference>
<organism evidence="2 3">
    <name type="scientific">Choiromyces venosus 120613-1</name>
    <dbReference type="NCBI Taxonomy" id="1336337"/>
    <lineage>
        <taxon>Eukaryota</taxon>
        <taxon>Fungi</taxon>
        <taxon>Dikarya</taxon>
        <taxon>Ascomycota</taxon>
        <taxon>Pezizomycotina</taxon>
        <taxon>Pezizomycetes</taxon>
        <taxon>Pezizales</taxon>
        <taxon>Tuberaceae</taxon>
        <taxon>Choiromyces</taxon>
    </lineage>
</organism>
<sequence>MARTKGKRKIGRKERSISLVKEIGIREGRGRGRDLGGWVIYGLWIVDWGVADDDQSCLLLGGKGGYFLFEKSWGGMVGVVWCLLTPVMFLCTGAWESENGFFLLWKDVFPEIWSGFGICSGICYAMLRCAMAT</sequence>
<dbReference type="EMBL" id="ML120390">
    <property type="protein sequence ID" value="RPA99032.1"/>
    <property type="molecule type" value="Genomic_DNA"/>
</dbReference>
<evidence type="ECO:0000313" key="3">
    <source>
        <dbReference type="Proteomes" id="UP000276215"/>
    </source>
</evidence>
<accession>A0A3N4JLA2</accession>
<keyword evidence="1" id="KW-1133">Transmembrane helix</keyword>
<proteinExistence type="predicted"/>
<protein>
    <submittedName>
        <fullName evidence="2">Uncharacterized protein</fullName>
    </submittedName>
</protein>
<evidence type="ECO:0000256" key="1">
    <source>
        <dbReference type="SAM" id="Phobius"/>
    </source>
</evidence>
<name>A0A3N4JLA2_9PEZI</name>
<feature type="transmembrane region" description="Helical" evidence="1">
    <location>
        <begin position="73"/>
        <end position="96"/>
    </location>
</feature>
<feature type="transmembrane region" description="Helical" evidence="1">
    <location>
        <begin position="108"/>
        <end position="127"/>
    </location>
</feature>
<keyword evidence="1" id="KW-0472">Membrane</keyword>